<dbReference type="InterPro" id="IPR000873">
    <property type="entry name" value="AMP-dep_synth/lig_dom"/>
</dbReference>
<dbReference type="Pfam" id="PF00501">
    <property type="entry name" value="AMP-binding"/>
    <property type="match status" value="1"/>
</dbReference>
<evidence type="ECO:0000259" key="3">
    <source>
        <dbReference type="Pfam" id="PF00501"/>
    </source>
</evidence>
<dbReference type="EMBL" id="PNCK01000229">
    <property type="protein sequence ID" value="TMP35718.1"/>
    <property type="molecule type" value="Genomic_DNA"/>
</dbReference>
<evidence type="ECO:0000313" key="5">
    <source>
        <dbReference type="Proteomes" id="UP000305730"/>
    </source>
</evidence>
<feature type="non-terminal residue" evidence="4">
    <location>
        <position position="103"/>
    </location>
</feature>
<proteinExistence type="predicted"/>
<evidence type="ECO:0000313" key="4">
    <source>
        <dbReference type="EMBL" id="TMP35718.1"/>
    </source>
</evidence>
<accession>A0ABY2W3A9</accession>
<sequence>FVEELFGALCHGASLVLRNDACMSGAEHFWAFCNEYQITVVSLPTAFWTQINEQSDQPELPWLRCIIVGGEALSAAAVTRFFTQHPKIELINSYGPTEATVTA</sequence>
<dbReference type="Proteomes" id="UP000305730">
    <property type="component" value="Unassembled WGS sequence"/>
</dbReference>
<dbReference type="RefSeq" id="WP_138598791.1">
    <property type="nucleotide sequence ID" value="NZ_PNCK01000229.1"/>
</dbReference>
<protein>
    <recommendedName>
        <fullName evidence="3">AMP-dependent synthetase/ligase domain-containing protein</fullName>
    </recommendedName>
</protein>
<keyword evidence="2" id="KW-0597">Phosphoprotein</keyword>
<evidence type="ECO:0000256" key="1">
    <source>
        <dbReference type="ARBA" id="ARBA00022450"/>
    </source>
</evidence>
<dbReference type="Gene3D" id="3.40.50.980">
    <property type="match status" value="1"/>
</dbReference>
<dbReference type="PANTHER" id="PTHR44845">
    <property type="entry name" value="CARRIER DOMAIN-CONTAINING PROTEIN"/>
    <property type="match status" value="1"/>
</dbReference>
<evidence type="ECO:0000256" key="2">
    <source>
        <dbReference type="ARBA" id="ARBA00022553"/>
    </source>
</evidence>
<dbReference type="SUPFAM" id="SSF56801">
    <property type="entry name" value="Acetyl-CoA synthetase-like"/>
    <property type="match status" value="1"/>
</dbReference>
<keyword evidence="5" id="KW-1185">Reference proteome</keyword>
<organism evidence="4 5">
    <name type="scientific">Pseudoalteromonas citrea</name>
    <dbReference type="NCBI Taxonomy" id="43655"/>
    <lineage>
        <taxon>Bacteria</taxon>
        <taxon>Pseudomonadati</taxon>
        <taxon>Pseudomonadota</taxon>
        <taxon>Gammaproteobacteria</taxon>
        <taxon>Alteromonadales</taxon>
        <taxon>Pseudoalteromonadaceae</taxon>
        <taxon>Pseudoalteromonas</taxon>
    </lineage>
</organism>
<reference evidence="4 5" key="1">
    <citation type="submission" date="2017-12" db="EMBL/GenBank/DDBJ databases">
        <authorList>
            <person name="Paulsen S."/>
            <person name="Gram L.K."/>
        </authorList>
    </citation>
    <scope>NUCLEOTIDE SEQUENCE [LARGE SCALE GENOMIC DNA]</scope>
    <source>
        <strain evidence="4 5">S2233</strain>
    </source>
</reference>
<feature type="non-terminal residue" evidence="4">
    <location>
        <position position="1"/>
    </location>
</feature>
<keyword evidence="1" id="KW-0596">Phosphopantetheine</keyword>
<dbReference type="PANTHER" id="PTHR44845:SF6">
    <property type="entry name" value="BETA-ALANINE-ACTIVATING ENZYME"/>
    <property type="match status" value="1"/>
</dbReference>
<gene>
    <name evidence="4" type="ORF">CWB97_22945</name>
</gene>
<comment type="caution">
    <text evidence="4">The sequence shown here is derived from an EMBL/GenBank/DDBJ whole genome shotgun (WGS) entry which is preliminary data.</text>
</comment>
<feature type="domain" description="AMP-dependent synthetase/ligase" evidence="3">
    <location>
        <begin position="4"/>
        <end position="102"/>
    </location>
</feature>
<name>A0ABY2W3A9_9GAMM</name>
<reference evidence="5" key="2">
    <citation type="submission" date="2019-06" db="EMBL/GenBank/DDBJ databases">
        <title>Co-occurence of chitin degradation, pigmentation and bioactivity in marine Pseudoalteromonas.</title>
        <authorList>
            <person name="Sonnenschein E.C."/>
            <person name="Bech P.K."/>
        </authorList>
    </citation>
    <scope>NUCLEOTIDE SEQUENCE [LARGE SCALE GENOMIC DNA]</scope>
    <source>
        <strain evidence="5">S2233</strain>
    </source>
</reference>